<dbReference type="SMART" id="SM00317">
    <property type="entry name" value="SET"/>
    <property type="match status" value="1"/>
</dbReference>
<evidence type="ECO:0000256" key="7">
    <source>
        <dbReference type="ARBA" id="ARBA00093423"/>
    </source>
</evidence>
<evidence type="ECO:0000256" key="3">
    <source>
        <dbReference type="ARBA" id="ARBA00022691"/>
    </source>
</evidence>
<dbReference type="GO" id="GO:0008170">
    <property type="term" value="F:N-methyltransferase activity"/>
    <property type="evidence" value="ECO:0007669"/>
    <property type="project" value="UniProtKB-ARBA"/>
</dbReference>
<sequence>MWNMETLRGDGTMVLIASYDRIISKLEKLLKRSDYEFMDYVYKMIKDLPVFNEVKPSLQNKKNNEKSLEFLKDNLKALEMYTRSIATAELDSEYLSIAYANRSAVLFENKYYKECLEDIERALKGKYPSNLVPKLLNRKQKAENLLSSQKIYSYHDTIPKIENKNPLIQSASDSIEIQTSEKWGWHIIAAKDIKAGEVIIVEKPYAQTVDNESKYIHCHECLELCYNMIPCKNCTEVLYCSETCRDEAYMTYHRIECTFFQLGLNEARLFLRVFLKGVTEYKKLKEGNCKKGIYRSDRYKEVYELLTHRCDKSAYDLYQDCLEPIVFHYYLKNNTDILEETDIEHKDHVLKELLLHHCLNVHCNATCIEKPKLKSLGNTDYEKVGKVIYAFHSLLNHSCNANSFPVSYGSHIVIRAQRNIKKGEQVTVNYGFSFNNCHKFERQFKLQKHYHFTCTCDACTNDWPTSEHLRQGKQIPQTFVEKVLKMYGQETVDKKVVNKLLNEAFNIVSSMKAKTP</sequence>
<gene>
    <name evidence="13" type="ORF">NQ318_019054</name>
</gene>
<dbReference type="GO" id="GO:0005634">
    <property type="term" value="C:nucleus"/>
    <property type="evidence" value="ECO:0007669"/>
    <property type="project" value="UniProtKB-SubCell"/>
</dbReference>
<evidence type="ECO:0000313" key="14">
    <source>
        <dbReference type="Proteomes" id="UP001162162"/>
    </source>
</evidence>
<dbReference type="GO" id="GO:0008276">
    <property type="term" value="F:protein methyltransferase activity"/>
    <property type="evidence" value="ECO:0007669"/>
    <property type="project" value="UniProtKB-ARBA"/>
</dbReference>
<evidence type="ECO:0000259" key="11">
    <source>
        <dbReference type="PROSITE" id="PS50280"/>
    </source>
</evidence>
<reference evidence="13" key="1">
    <citation type="journal article" date="2023" name="Insect Mol. Biol.">
        <title>Genome sequencing provides insights into the evolution of gene families encoding plant cell wall-degrading enzymes in longhorned beetles.</title>
        <authorList>
            <person name="Shin N.R."/>
            <person name="Okamura Y."/>
            <person name="Kirsch R."/>
            <person name="Pauchet Y."/>
        </authorList>
    </citation>
    <scope>NUCLEOTIDE SEQUENCE</scope>
    <source>
        <strain evidence="13">AMC_N1</strain>
    </source>
</reference>
<dbReference type="SUPFAM" id="SSF144232">
    <property type="entry name" value="HIT/MYND zinc finger-like"/>
    <property type="match status" value="1"/>
</dbReference>
<name>A0AAV8XBK6_9CUCU</name>
<feature type="domain" description="MYND-type" evidence="12">
    <location>
        <begin position="218"/>
        <end position="257"/>
    </location>
</feature>
<dbReference type="Gene3D" id="1.25.40.10">
    <property type="entry name" value="Tetratricopeptide repeat domain"/>
    <property type="match status" value="1"/>
</dbReference>
<keyword evidence="5 10" id="KW-0863">Zinc-finger</keyword>
<dbReference type="EMBL" id="JAPWTK010000776">
    <property type="protein sequence ID" value="KAJ8936173.1"/>
    <property type="molecule type" value="Genomic_DNA"/>
</dbReference>
<dbReference type="CDD" id="cd10536">
    <property type="entry name" value="SET_SMYD4"/>
    <property type="match status" value="1"/>
</dbReference>
<dbReference type="InterPro" id="IPR002893">
    <property type="entry name" value="Znf_MYND"/>
</dbReference>
<dbReference type="PANTHER" id="PTHR46165:SF6">
    <property type="entry name" value="SET AND MYND DOMAIN-CONTAINING PROTEIN 4-LIKE PROTEIN"/>
    <property type="match status" value="1"/>
</dbReference>
<proteinExistence type="predicted"/>
<organism evidence="13 14">
    <name type="scientific">Aromia moschata</name>
    <dbReference type="NCBI Taxonomy" id="1265417"/>
    <lineage>
        <taxon>Eukaryota</taxon>
        <taxon>Metazoa</taxon>
        <taxon>Ecdysozoa</taxon>
        <taxon>Arthropoda</taxon>
        <taxon>Hexapoda</taxon>
        <taxon>Insecta</taxon>
        <taxon>Pterygota</taxon>
        <taxon>Neoptera</taxon>
        <taxon>Endopterygota</taxon>
        <taxon>Coleoptera</taxon>
        <taxon>Polyphaga</taxon>
        <taxon>Cucujiformia</taxon>
        <taxon>Chrysomeloidea</taxon>
        <taxon>Cerambycidae</taxon>
        <taxon>Cerambycinae</taxon>
        <taxon>Callichromatini</taxon>
        <taxon>Aromia</taxon>
    </lineage>
</organism>
<dbReference type="GO" id="GO:0008757">
    <property type="term" value="F:S-adenosylmethionine-dependent methyltransferase activity"/>
    <property type="evidence" value="ECO:0007669"/>
    <property type="project" value="UniProtKB-ARBA"/>
</dbReference>
<evidence type="ECO:0000256" key="1">
    <source>
        <dbReference type="ARBA" id="ARBA00022603"/>
    </source>
</evidence>
<dbReference type="GO" id="GO:0005737">
    <property type="term" value="C:cytoplasm"/>
    <property type="evidence" value="ECO:0007669"/>
    <property type="project" value="UniProtKB-SubCell"/>
</dbReference>
<dbReference type="SUPFAM" id="SSF82199">
    <property type="entry name" value="SET domain"/>
    <property type="match status" value="1"/>
</dbReference>
<dbReference type="InterPro" id="IPR046341">
    <property type="entry name" value="SET_dom_sf"/>
</dbReference>
<dbReference type="InterPro" id="IPR052097">
    <property type="entry name" value="SET-MYND_domain_protein"/>
</dbReference>
<dbReference type="AlphaFoldDB" id="A0AAV8XBK6"/>
<evidence type="ECO:0000256" key="8">
    <source>
        <dbReference type="ARBA" id="ARBA00093635"/>
    </source>
</evidence>
<dbReference type="Pfam" id="PF01753">
    <property type="entry name" value="zf-MYND"/>
    <property type="match status" value="1"/>
</dbReference>
<evidence type="ECO:0000256" key="6">
    <source>
        <dbReference type="ARBA" id="ARBA00022833"/>
    </source>
</evidence>
<evidence type="ECO:0000256" key="5">
    <source>
        <dbReference type="ARBA" id="ARBA00022771"/>
    </source>
</evidence>
<dbReference type="Pfam" id="PF00856">
    <property type="entry name" value="SET"/>
    <property type="match status" value="1"/>
</dbReference>
<dbReference type="PROSITE" id="PS50280">
    <property type="entry name" value="SET"/>
    <property type="match status" value="1"/>
</dbReference>
<keyword evidence="4" id="KW-0479">Metal-binding</keyword>
<dbReference type="Gene3D" id="1.10.220.160">
    <property type="match status" value="1"/>
</dbReference>
<keyword evidence="14" id="KW-1185">Reference proteome</keyword>
<dbReference type="GO" id="GO:0032259">
    <property type="term" value="P:methylation"/>
    <property type="evidence" value="ECO:0007669"/>
    <property type="project" value="UniProtKB-KW"/>
</dbReference>
<dbReference type="InterPro" id="IPR044421">
    <property type="entry name" value="SMYD4_SET"/>
</dbReference>
<dbReference type="Proteomes" id="UP001162162">
    <property type="component" value="Unassembled WGS sequence"/>
</dbReference>
<dbReference type="PROSITE" id="PS50865">
    <property type="entry name" value="ZF_MYND_2"/>
    <property type="match status" value="1"/>
</dbReference>
<dbReference type="InterPro" id="IPR001214">
    <property type="entry name" value="SET_dom"/>
</dbReference>
<evidence type="ECO:0000313" key="13">
    <source>
        <dbReference type="EMBL" id="KAJ8936173.1"/>
    </source>
</evidence>
<evidence type="ECO:0000259" key="12">
    <source>
        <dbReference type="PROSITE" id="PS50865"/>
    </source>
</evidence>
<evidence type="ECO:0000256" key="9">
    <source>
        <dbReference type="ARBA" id="ARBA00093680"/>
    </source>
</evidence>
<evidence type="ECO:0000256" key="4">
    <source>
        <dbReference type="ARBA" id="ARBA00022723"/>
    </source>
</evidence>
<keyword evidence="6" id="KW-0862">Zinc</keyword>
<feature type="non-terminal residue" evidence="13">
    <location>
        <position position="516"/>
    </location>
</feature>
<comment type="function">
    <text evidence="7">Protein-lysine N-methyltransferase. Monomethylates PRMT5, modulating its transcriptional activity. May also act as a histone methyltransferase. Plays a critical role in cardiac development. Acts as a key epigenetic regulator of gene expression during cardiac development via its dual activities as a methyltransferase and negative regulator of HDAC1.</text>
</comment>
<dbReference type="PANTHER" id="PTHR46165">
    <property type="entry name" value="SET AND MYND DOMAIN-CONTAINING PROTEIN 4"/>
    <property type="match status" value="1"/>
</dbReference>
<dbReference type="Gene3D" id="2.170.270.10">
    <property type="entry name" value="SET domain"/>
    <property type="match status" value="1"/>
</dbReference>
<dbReference type="GO" id="GO:0008270">
    <property type="term" value="F:zinc ion binding"/>
    <property type="evidence" value="ECO:0007669"/>
    <property type="project" value="UniProtKB-KW"/>
</dbReference>
<protein>
    <recommendedName>
        <fullName evidence="8">Protein-lysine N-methyltransferase SMYD4</fullName>
    </recommendedName>
    <alternativeName>
        <fullName evidence="9">SET and MYND domain-containing protein 4</fullName>
    </alternativeName>
</protein>
<dbReference type="SUPFAM" id="SSF48452">
    <property type="entry name" value="TPR-like"/>
    <property type="match status" value="1"/>
</dbReference>
<evidence type="ECO:0000256" key="10">
    <source>
        <dbReference type="PROSITE-ProRule" id="PRU00134"/>
    </source>
</evidence>
<dbReference type="GO" id="GO:0042826">
    <property type="term" value="F:histone deacetylase binding"/>
    <property type="evidence" value="ECO:0007669"/>
    <property type="project" value="TreeGrafter"/>
</dbReference>
<dbReference type="Gene3D" id="6.10.140.2220">
    <property type="match status" value="1"/>
</dbReference>
<comment type="caution">
    <text evidence="13">The sequence shown here is derived from an EMBL/GenBank/DDBJ whole genome shotgun (WGS) entry which is preliminary data.</text>
</comment>
<keyword evidence="1" id="KW-0489">Methyltransferase</keyword>
<dbReference type="InterPro" id="IPR011990">
    <property type="entry name" value="TPR-like_helical_dom_sf"/>
</dbReference>
<feature type="domain" description="SET" evidence="11">
    <location>
        <begin position="173"/>
        <end position="431"/>
    </location>
</feature>
<accession>A0AAV8XBK6</accession>
<evidence type="ECO:0000256" key="2">
    <source>
        <dbReference type="ARBA" id="ARBA00022679"/>
    </source>
</evidence>
<keyword evidence="2" id="KW-0808">Transferase</keyword>
<keyword evidence="3" id="KW-0949">S-adenosyl-L-methionine</keyword>